<organism evidence="1 2">
    <name type="scientific">Dibothriocephalus latus</name>
    <name type="common">Fish tapeworm</name>
    <name type="synonym">Diphyllobothrium latum</name>
    <dbReference type="NCBI Taxonomy" id="60516"/>
    <lineage>
        <taxon>Eukaryota</taxon>
        <taxon>Metazoa</taxon>
        <taxon>Spiralia</taxon>
        <taxon>Lophotrochozoa</taxon>
        <taxon>Platyhelminthes</taxon>
        <taxon>Cestoda</taxon>
        <taxon>Eucestoda</taxon>
        <taxon>Diphyllobothriidea</taxon>
        <taxon>Diphyllobothriidae</taxon>
        <taxon>Dibothriocephalus</taxon>
    </lineage>
</organism>
<dbReference type="AlphaFoldDB" id="A0A3P7MG73"/>
<name>A0A3P7MG73_DIBLA</name>
<gene>
    <name evidence="1" type="ORF">DILT_LOCUS14081</name>
</gene>
<protein>
    <submittedName>
        <fullName evidence="1">Uncharacterized protein</fullName>
    </submittedName>
</protein>
<dbReference type="Proteomes" id="UP000281553">
    <property type="component" value="Unassembled WGS sequence"/>
</dbReference>
<dbReference type="OrthoDB" id="76966at2759"/>
<dbReference type="EMBL" id="UYRU01072671">
    <property type="protein sequence ID" value="VDN22543.1"/>
    <property type="molecule type" value="Genomic_DNA"/>
</dbReference>
<evidence type="ECO:0000313" key="2">
    <source>
        <dbReference type="Proteomes" id="UP000281553"/>
    </source>
</evidence>
<accession>A0A3P7MG73</accession>
<sequence>MLSLTLALEDVLEIGDSREALAGQQLPVEEYENLHYLLGKRYRDKRKAAADAPAEEVVETKLSVTETPIVAYALIKKFLILRKRVELIKREWGKRRLGIEGIDTAANYKYFV</sequence>
<reference evidence="1 2" key="1">
    <citation type="submission" date="2018-11" db="EMBL/GenBank/DDBJ databases">
        <authorList>
            <consortium name="Pathogen Informatics"/>
        </authorList>
    </citation>
    <scope>NUCLEOTIDE SEQUENCE [LARGE SCALE GENOMIC DNA]</scope>
</reference>
<evidence type="ECO:0000313" key="1">
    <source>
        <dbReference type="EMBL" id="VDN22543.1"/>
    </source>
</evidence>
<proteinExistence type="predicted"/>
<keyword evidence="2" id="KW-1185">Reference proteome</keyword>